<dbReference type="EMBL" id="UYWX01020745">
    <property type="protein sequence ID" value="VDM34041.1"/>
    <property type="molecule type" value="Genomic_DNA"/>
</dbReference>
<name>A0A158RF98_HYDTA</name>
<accession>A0A158RF98</accession>
<evidence type="ECO:0000313" key="3">
    <source>
        <dbReference type="WBParaSite" id="TTAC_0000929201-mRNA-1"/>
    </source>
</evidence>
<proteinExistence type="predicted"/>
<sequence length="112" mass="11626">MAQIPSSFAATEAIFECMTVSLTMEMERTKMPSDSIDKCAGNNCGALRYGLDGCFTVAGELRVSTKIGKSQSAKESNDADDDDDLVVVVVVARGGGGGGVDKVMDVSAHVST</sequence>
<organism evidence="3">
    <name type="scientific">Hydatigena taeniaeformis</name>
    <name type="common">Feline tapeworm</name>
    <name type="synonym">Taenia taeniaeformis</name>
    <dbReference type="NCBI Taxonomy" id="6205"/>
    <lineage>
        <taxon>Eukaryota</taxon>
        <taxon>Metazoa</taxon>
        <taxon>Spiralia</taxon>
        <taxon>Lophotrochozoa</taxon>
        <taxon>Platyhelminthes</taxon>
        <taxon>Cestoda</taxon>
        <taxon>Eucestoda</taxon>
        <taxon>Cyclophyllidea</taxon>
        <taxon>Taeniidae</taxon>
        <taxon>Hydatigera</taxon>
    </lineage>
</organism>
<reference evidence="3" key="1">
    <citation type="submission" date="2016-04" db="UniProtKB">
        <authorList>
            <consortium name="WormBaseParasite"/>
        </authorList>
    </citation>
    <scope>IDENTIFICATION</scope>
</reference>
<evidence type="ECO:0000313" key="2">
    <source>
        <dbReference type="Proteomes" id="UP000274429"/>
    </source>
</evidence>
<dbReference type="AlphaFoldDB" id="A0A158RF98"/>
<keyword evidence="2" id="KW-1185">Reference proteome</keyword>
<reference evidence="1 2" key="2">
    <citation type="submission" date="2018-11" db="EMBL/GenBank/DDBJ databases">
        <authorList>
            <consortium name="Pathogen Informatics"/>
        </authorList>
    </citation>
    <scope>NUCLEOTIDE SEQUENCE [LARGE SCALE GENOMIC DNA]</scope>
</reference>
<gene>
    <name evidence="1" type="ORF">TTAC_LOCUS9277</name>
</gene>
<dbReference type="WBParaSite" id="TTAC_0000929201-mRNA-1">
    <property type="protein sequence ID" value="TTAC_0000929201-mRNA-1"/>
    <property type="gene ID" value="TTAC_0000929201"/>
</dbReference>
<dbReference type="Proteomes" id="UP000274429">
    <property type="component" value="Unassembled WGS sequence"/>
</dbReference>
<protein>
    <submittedName>
        <fullName evidence="1 3">Uncharacterized protein</fullName>
    </submittedName>
</protein>
<evidence type="ECO:0000313" key="1">
    <source>
        <dbReference type="EMBL" id="VDM34041.1"/>
    </source>
</evidence>